<comment type="caution">
    <text evidence="2">The sequence shown here is derived from an EMBL/GenBank/DDBJ whole genome shotgun (WGS) entry which is preliminary data.</text>
</comment>
<dbReference type="GeneID" id="75917035"/>
<proteinExistence type="predicted"/>
<dbReference type="CDD" id="cd02440">
    <property type="entry name" value="AdoMet_MTases"/>
    <property type="match status" value="1"/>
</dbReference>
<dbReference type="RefSeq" id="XP_051441298.1">
    <property type="nucleotide sequence ID" value="XM_051591692.1"/>
</dbReference>
<dbReference type="Pfam" id="PF13649">
    <property type="entry name" value="Methyltransf_25"/>
    <property type="match status" value="1"/>
</dbReference>
<dbReference type="Gene3D" id="3.40.50.150">
    <property type="entry name" value="Vaccinia Virus protein VP39"/>
    <property type="match status" value="1"/>
</dbReference>
<evidence type="ECO:0000259" key="1">
    <source>
        <dbReference type="Pfam" id="PF13649"/>
    </source>
</evidence>
<dbReference type="InterPro" id="IPR050447">
    <property type="entry name" value="Erg6_SMT_methyltransf"/>
</dbReference>
<dbReference type="PANTHER" id="PTHR44068:SF11">
    <property type="entry name" value="GERANYL DIPHOSPHATE 2-C-METHYLTRANSFERASE"/>
    <property type="match status" value="1"/>
</dbReference>
<feature type="domain" description="Methyltransferase" evidence="1">
    <location>
        <begin position="56"/>
        <end position="147"/>
    </location>
</feature>
<evidence type="ECO:0000313" key="3">
    <source>
        <dbReference type="Proteomes" id="UP001206595"/>
    </source>
</evidence>
<reference evidence="2" key="1">
    <citation type="submission" date="2021-06" db="EMBL/GenBank/DDBJ databases">
        <authorList>
            <consortium name="DOE Joint Genome Institute"/>
            <person name="Mondo S.J."/>
            <person name="Amses K.R."/>
            <person name="Simmons D.R."/>
            <person name="Longcore J.E."/>
            <person name="Seto K."/>
            <person name="Alves G.H."/>
            <person name="Bonds A.E."/>
            <person name="Quandt C.A."/>
            <person name="Davis W.J."/>
            <person name="Chang Y."/>
            <person name="Letcher P.M."/>
            <person name="Powell M.J."/>
            <person name="Kuo A."/>
            <person name="Labutti K."/>
            <person name="Pangilinan J."/>
            <person name="Andreopoulos W."/>
            <person name="Tritt A."/>
            <person name="Riley R."/>
            <person name="Hundley H."/>
            <person name="Johnson J."/>
            <person name="Lipzen A."/>
            <person name="Barry K."/>
            <person name="Berbee M.L."/>
            <person name="Buchler N.E."/>
            <person name="Grigoriev I.V."/>
            <person name="Spatafora J.W."/>
            <person name="Stajich J.E."/>
            <person name="James T.Y."/>
        </authorList>
    </citation>
    <scope>NUCLEOTIDE SEQUENCE</scope>
    <source>
        <strain evidence="2">AG</strain>
    </source>
</reference>
<dbReference type="Proteomes" id="UP001206595">
    <property type="component" value="Unassembled WGS sequence"/>
</dbReference>
<gene>
    <name evidence="2" type="ORF">K450DRAFT_257586</name>
</gene>
<protein>
    <recommendedName>
        <fullName evidence="1">Methyltransferase domain-containing protein</fullName>
    </recommendedName>
</protein>
<keyword evidence="3" id="KW-1185">Reference proteome</keyword>
<organism evidence="2 3">
    <name type="scientific">Umbelopsis ramanniana AG</name>
    <dbReference type="NCBI Taxonomy" id="1314678"/>
    <lineage>
        <taxon>Eukaryota</taxon>
        <taxon>Fungi</taxon>
        <taxon>Fungi incertae sedis</taxon>
        <taxon>Mucoromycota</taxon>
        <taxon>Mucoromycotina</taxon>
        <taxon>Umbelopsidomycetes</taxon>
        <taxon>Umbelopsidales</taxon>
        <taxon>Umbelopsidaceae</taxon>
        <taxon>Umbelopsis</taxon>
    </lineage>
</organism>
<dbReference type="SUPFAM" id="SSF53335">
    <property type="entry name" value="S-adenosyl-L-methionine-dependent methyltransferases"/>
    <property type="match status" value="1"/>
</dbReference>
<name>A0AAD5E3Y7_UMBRA</name>
<reference evidence="2" key="2">
    <citation type="journal article" date="2022" name="Proc. Natl. Acad. Sci. U.S.A.">
        <title>Diploid-dominant life cycles characterize the early evolution of Fungi.</title>
        <authorList>
            <person name="Amses K.R."/>
            <person name="Simmons D.R."/>
            <person name="Longcore J.E."/>
            <person name="Mondo S.J."/>
            <person name="Seto K."/>
            <person name="Jeronimo G.H."/>
            <person name="Bonds A.E."/>
            <person name="Quandt C.A."/>
            <person name="Davis W.J."/>
            <person name="Chang Y."/>
            <person name="Federici B.A."/>
            <person name="Kuo A."/>
            <person name="LaButti K."/>
            <person name="Pangilinan J."/>
            <person name="Andreopoulos W."/>
            <person name="Tritt A."/>
            <person name="Riley R."/>
            <person name="Hundley H."/>
            <person name="Johnson J."/>
            <person name="Lipzen A."/>
            <person name="Barry K."/>
            <person name="Lang B.F."/>
            <person name="Cuomo C.A."/>
            <person name="Buchler N.E."/>
            <person name="Grigoriev I.V."/>
            <person name="Spatafora J.W."/>
            <person name="Stajich J.E."/>
            <person name="James T.Y."/>
        </authorList>
    </citation>
    <scope>NUCLEOTIDE SEQUENCE</scope>
    <source>
        <strain evidence="2">AG</strain>
    </source>
</reference>
<accession>A0AAD5E3Y7</accession>
<dbReference type="InterPro" id="IPR029063">
    <property type="entry name" value="SAM-dependent_MTases_sf"/>
</dbReference>
<dbReference type="AlphaFoldDB" id="A0AAD5E3Y7"/>
<dbReference type="InterPro" id="IPR041698">
    <property type="entry name" value="Methyltransf_25"/>
</dbReference>
<sequence>MNNSPATEQHYSKAVIEAGYDEVADAYLAWSAPRPTLTRAGYVGRLLEHLPKGAKVLELGCGAGVPSTQKLISGGMSVTGVDISGAQIALARKHVPEATLIHSDMMKLEFEQATFDAVVGFYSIFHLPKNEQGLMIERVQMWLKKGGWFLCNFNSEEGEFVRENWLAPEVTMISAGLGVEGTREMFQKHGQLLTMVEDEVAVEKVGSMEEHFHWIFAQKRSHHQ</sequence>
<dbReference type="PANTHER" id="PTHR44068">
    <property type="entry name" value="ZGC:194242"/>
    <property type="match status" value="1"/>
</dbReference>
<dbReference type="EMBL" id="MU620958">
    <property type="protein sequence ID" value="KAI8576294.1"/>
    <property type="molecule type" value="Genomic_DNA"/>
</dbReference>
<evidence type="ECO:0000313" key="2">
    <source>
        <dbReference type="EMBL" id="KAI8576294.1"/>
    </source>
</evidence>